<evidence type="ECO:0000313" key="6">
    <source>
        <dbReference type="EMBL" id="SFS53208.1"/>
    </source>
</evidence>
<dbReference type="FunFam" id="1.10.10.10:FF:000001">
    <property type="entry name" value="LysR family transcriptional regulator"/>
    <property type="match status" value="1"/>
</dbReference>
<proteinExistence type="inferred from homology"/>
<dbReference type="Proteomes" id="UP000198660">
    <property type="component" value="Unassembled WGS sequence"/>
</dbReference>
<dbReference type="GO" id="GO:0003700">
    <property type="term" value="F:DNA-binding transcription factor activity"/>
    <property type="evidence" value="ECO:0007669"/>
    <property type="project" value="InterPro"/>
</dbReference>
<dbReference type="GO" id="GO:0003677">
    <property type="term" value="F:DNA binding"/>
    <property type="evidence" value="ECO:0007669"/>
    <property type="project" value="UniProtKB-KW"/>
</dbReference>
<evidence type="ECO:0000256" key="1">
    <source>
        <dbReference type="ARBA" id="ARBA00009437"/>
    </source>
</evidence>
<keyword evidence="7" id="KW-1185">Reference proteome</keyword>
<keyword evidence="4" id="KW-0804">Transcription</keyword>
<evidence type="ECO:0000256" key="4">
    <source>
        <dbReference type="ARBA" id="ARBA00023163"/>
    </source>
</evidence>
<dbReference type="SUPFAM" id="SSF46785">
    <property type="entry name" value="Winged helix' DNA-binding domain"/>
    <property type="match status" value="1"/>
</dbReference>
<evidence type="ECO:0000313" key="7">
    <source>
        <dbReference type="Proteomes" id="UP000198660"/>
    </source>
</evidence>
<keyword evidence="3" id="KW-0238">DNA-binding</keyword>
<dbReference type="PRINTS" id="PR00039">
    <property type="entry name" value="HTHLYSR"/>
</dbReference>
<dbReference type="GO" id="GO:0032993">
    <property type="term" value="C:protein-DNA complex"/>
    <property type="evidence" value="ECO:0007669"/>
    <property type="project" value="TreeGrafter"/>
</dbReference>
<dbReference type="AlphaFoldDB" id="A0A1I6QLR6"/>
<protein>
    <submittedName>
        <fullName evidence="6">LysR family transcriptional regulator, transcription activator of glutamate synthase operon</fullName>
    </submittedName>
</protein>
<dbReference type="Pfam" id="PF00126">
    <property type="entry name" value="HTH_1"/>
    <property type="match status" value="1"/>
</dbReference>
<accession>A0A1I6QLR6</accession>
<dbReference type="SUPFAM" id="SSF53850">
    <property type="entry name" value="Periplasmic binding protein-like II"/>
    <property type="match status" value="1"/>
</dbReference>
<dbReference type="EMBL" id="FPAA01000003">
    <property type="protein sequence ID" value="SFS53208.1"/>
    <property type="molecule type" value="Genomic_DNA"/>
</dbReference>
<dbReference type="InterPro" id="IPR036388">
    <property type="entry name" value="WH-like_DNA-bd_sf"/>
</dbReference>
<comment type="similarity">
    <text evidence="1">Belongs to the LysR transcriptional regulatory family.</text>
</comment>
<dbReference type="InterPro" id="IPR005119">
    <property type="entry name" value="LysR_subst-bd"/>
</dbReference>
<dbReference type="Pfam" id="PF03466">
    <property type="entry name" value="LysR_substrate"/>
    <property type="match status" value="1"/>
</dbReference>
<dbReference type="RefSeq" id="WP_091835057.1">
    <property type="nucleotide sequence ID" value="NZ_FPAA01000003.1"/>
</dbReference>
<dbReference type="Gene3D" id="3.40.190.290">
    <property type="match status" value="1"/>
</dbReference>
<keyword evidence="2" id="KW-0805">Transcription regulation</keyword>
<dbReference type="InterPro" id="IPR000847">
    <property type="entry name" value="LysR_HTH_N"/>
</dbReference>
<dbReference type="Gene3D" id="1.10.10.10">
    <property type="entry name" value="Winged helix-like DNA-binding domain superfamily/Winged helix DNA-binding domain"/>
    <property type="match status" value="1"/>
</dbReference>
<gene>
    <name evidence="6" type="ORF">SAMN05444972_103223</name>
</gene>
<dbReference type="CDD" id="cd08434">
    <property type="entry name" value="PBP2_GltC_like"/>
    <property type="match status" value="1"/>
</dbReference>
<organism evidence="6 7">
    <name type="scientific">Marininema halotolerans</name>
    <dbReference type="NCBI Taxonomy" id="1155944"/>
    <lineage>
        <taxon>Bacteria</taxon>
        <taxon>Bacillati</taxon>
        <taxon>Bacillota</taxon>
        <taxon>Bacilli</taxon>
        <taxon>Bacillales</taxon>
        <taxon>Thermoactinomycetaceae</taxon>
        <taxon>Marininema</taxon>
    </lineage>
</organism>
<dbReference type="OrthoDB" id="9803735at2"/>
<dbReference type="PANTHER" id="PTHR30346">
    <property type="entry name" value="TRANSCRIPTIONAL DUAL REGULATOR HCAR-RELATED"/>
    <property type="match status" value="1"/>
</dbReference>
<dbReference type="PROSITE" id="PS50931">
    <property type="entry name" value="HTH_LYSR"/>
    <property type="match status" value="1"/>
</dbReference>
<sequence>MDFKQIQYFIEVARREHVTEAAHALHVAQSAISRQIANLETELGVQLFLREGRNVRLTPLGKIFQDHAEKAMREMEIARREIDEFLDPEKGTIRVGFPSSLASHILPSVISAFRARYPHVGFQLRQGSFRHLIDSVIRGEADIAFVAPVPKEEKDVEGHIFFSEKLVALLPANHELADQPAIRLDQIQEDPFVLFPNGFILHQIVLDACHQMGFHPQVSFEGEDIDAIKGLVAAGLGVTLLPEVTLIESIPRATVKVPVSEPELIRTVGAVIPSNRDLPPSEKLFFEFLKEFFNNLQRFRL</sequence>
<name>A0A1I6QLR6_9BACL</name>
<reference evidence="7" key="1">
    <citation type="submission" date="2016-10" db="EMBL/GenBank/DDBJ databases">
        <authorList>
            <person name="Varghese N."/>
            <person name="Submissions S."/>
        </authorList>
    </citation>
    <scope>NUCLEOTIDE SEQUENCE [LARGE SCALE GENOMIC DNA]</scope>
    <source>
        <strain evidence="7">DSM 45789</strain>
    </source>
</reference>
<evidence type="ECO:0000259" key="5">
    <source>
        <dbReference type="PROSITE" id="PS50931"/>
    </source>
</evidence>
<evidence type="ECO:0000256" key="3">
    <source>
        <dbReference type="ARBA" id="ARBA00023125"/>
    </source>
</evidence>
<dbReference type="InterPro" id="IPR036390">
    <property type="entry name" value="WH_DNA-bd_sf"/>
</dbReference>
<dbReference type="PANTHER" id="PTHR30346:SF28">
    <property type="entry name" value="HTH-TYPE TRANSCRIPTIONAL REGULATOR CYNR"/>
    <property type="match status" value="1"/>
</dbReference>
<evidence type="ECO:0000256" key="2">
    <source>
        <dbReference type="ARBA" id="ARBA00023015"/>
    </source>
</evidence>
<feature type="domain" description="HTH lysR-type" evidence="5">
    <location>
        <begin position="1"/>
        <end position="58"/>
    </location>
</feature>